<dbReference type="GO" id="GO:0005509">
    <property type="term" value="F:calcium ion binding"/>
    <property type="evidence" value="ECO:0007669"/>
    <property type="project" value="InterPro"/>
</dbReference>
<feature type="region of interest" description="Disordered" evidence="8">
    <location>
        <begin position="680"/>
        <end position="727"/>
    </location>
</feature>
<gene>
    <name evidence="11" type="ORF">BGHDH14_bgh01204</name>
</gene>
<feature type="transmembrane region" description="Helical" evidence="9">
    <location>
        <begin position="168"/>
        <end position="197"/>
    </location>
</feature>
<comment type="caution">
    <text evidence="11">The sequence shown here is derived from an EMBL/GenBank/DDBJ whole genome shotgun (WGS) entry which is preliminary data.</text>
</comment>
<keyword evidence="6 7" id="KW-0472">Membrane</keyword>
<proteinExistence type="inferred from homology"/>
<evidence type="ECO:0000259" key="10">
    <source>
        <dbReference type="PROSITE" id="PS50222"/>
    </source>
</evidence>
<dbReference type="Pfam" id="PF00924">
    <property type="entry name" value="MS_channel_2nd"/>
    <property type="match status" value="1"/>
</dbReference>
<dbReference type="InterPro" id="IPR011992">
    <property type="entry name" value="EF-hand-dom_pair"/>
</dbReference>
<dbReference type="SUPFAM" id="SSF50182">
    <property type="entry name" value="Sm-like ribonucleoproteins"/>
    <property type="match status" value="1"/>
</dbReference>
<dbReference type="EMBL" id="CAUH01001304">
    <property type="protein sequence ID" value="CCU75399.1"/>
    <property type="molecule type" value="Genomic_DNA"/>
</dbReference>
<feature type="compositionally biased region" description="Basic and acidic residues" evidence="8">
    <location>
        <begin position="40"/>
        <end position="50"/>
    </location>
</feature>
<dbReference type="PANTHER" id="PTHR31323:SF14">
    <property type="entry name" value="MECHANOSENSITIVE ION CHANNEL PROTEIN MSY2"/>
    <property type="match status" value="1"/>
</dbReference>
<feature type="transmembrane region" description="Helical" evidence="9">
    <location>
        <begin position="125"/>
        <end position="147"/>
    </location>
</feature>
<evidence type="ECO:0000256" key="1">
    <source>
        <dbReference type="ARBA" id="ARBA00004127"/>
    </source>
</evidence>
<dbReference type="GO" id="GO:0006874">
    <property type="term" value="P:intracellular calcium ion homeostasis"/>
    <property type="evidence" value="ECO:0007669"/>
    <property type="project" value="TreeGrafter"/>
</dbReference>
<keyword evidence="7" id="KW-0256">Endoplasmic reticulum</keyword>
<feature type="compositionally biased region" description="Polar residues" evidence="8">
    <location>
        <begin position="740"/>
        <end position="760"/>
    </location>
</feature>
<reference evidence="11 12" key="1">
    <citation type="journal article" date="2010" name="Science">
        <title>Genome expansion and gene loss in powdery mildew fungi reveal tradeoffs in extreme parasitism.</title>
        <authorList>
            <person name="Spanu P.D."/>
            <person name="Abbott J.C."/>
            <person name="Amselem J."/>
            <person name="Burgis T.A."/>
            <person name="Soanes D.M."/>
            <person name="Stueber K."/>
            <person name="Ver Loren van Themaat E."/>
            <person name="Brown J.K.M."/>
            <person name="Butcher S.A."/>
            <person name="Gurr S.J."/>
            <person name="Lebrun M.-H."/>
            <person name="Ridout C.J."/>
            <person name="Schulze-Lefert P."/>
            <person name="Talbot N.J."/>
            <person name="Ahmadinejad N."/>
            <person name="Ametz C."/>
            <person name="Barton G.R."/>
            <person name="Benjdia M."/>
            <person name="Bidzinski P."/>
            <person name="Bindschedler L.V."/>
            <person name="Both M."/>
            <person name="Brewer M.T."/>
            <person name="Cadle-Davidson L."/>
            <person name="Cadle-Davidson M.M."/>
            <person name="Collemare J."/>
            <person name="Cramer R."/>
            <person name="Frenkel O."/>
            <person name="Godfrey D."/>
            <person name="Harriman J."/>
            <person name="Hoede C."/>
            <person name="King B.C."/>
            <person name="Klages S."/>
            <person name="Kleemann J."/>
            <person name="Knoll D."/>
            <person name="Koti P.S."/>
            <person name="Kreplak J."/>
            <person name="Lopez-Ruiz F.J."/>
            <person name="Lu X."/>
            <person name="Maekawa T."/>
            <person name="Mahanil S."/>
            <person name="Micali C."/>
            <person name="Milgroom M.G."/>
            <person name="Montana G."/>
            <person name="Noir S."/>
            <person name="O'Connell R.J."/>
            <person name="Oberhaensli S."/>
            <person name="Parlange F."/>
            <person name="Pedersen C."/>
            <person name="Quesneville H."/>
            <person name="Reinhardt R."/>
            <person name="Rott M."/>
            <person name="Sacristan S."/>
            <person name="Schmidt S.M."/>
            <person name="Schoen M."/>
            <person name="Skamnioti P."/>
            <person name="Sommer H."/>
            <person name="Stephens A."/>
            <person name="Takahara H."/>
            <person name="Thordal-Christensen H."/>
            <person name="Vigouroux M."/>
            <person name="Wessling R."/>
            <person name="Wicker T."/>
            <person name="Panstruga R."/>
        </authorList>
    </citation>
    <scope>NUCLEOTIDE SEQUENCE [LARGE SCALE GENOMIC DNA]</scope>
    <source>
        <strain evidence="11">DH14</strain>
    </source>
</reference>
<feature type="region of interest" description="Disordered" evidence="8">
    <location>
        <begin position="739"/>
        <end position="828"/>
    </location>
</feature>
<dbReference type="InterPro" id="IPR023408">
    <property type="entry name" value="MscS_beta-dom_sf"/>
</dbReference>
<dbReference type="PANTHER" id="PTHR31323">
    <property type="entry name" value="MECHANOSENSITIVE ION CHANNEL PROTEIN MSY2"/>
    <property type="match status" value="1"/>
</dbReference>
<evidence type="ECO:0000256" key="3">
    <source>
        <dbReference type="ARBA" id="ARBA00022692"/>
    </source>
</evidence>
<feature type="compositionally biased region" description="Polar residues" evidence="8">
    <location>
        <begin position="29"/>
        <end position="39"/>
    </location>
</feature>
<comment type="subcellular location">
    <subcellularLocation>
        <location evidence="1">Endomembrane system</location>
        <topology evidence="1">Multi-pass membrane protein</topology>
    </subcellularLocation>
    <subcellularLocation>
        <location evidence="7">Endoplasmic reticulum membrane</location>
    </subcellularLocation>
</comment>
<evidence type="ECO:0000256" key="6">
    <source>
        <dbReference type="ARBA" id="ARBA00023136"/>
    </source>
</evidence>
<dbReference type="GO" id="GO:0005789">
    <property type="term" value="C:endoplasmic reticulum membrane"/>
    <property type="evidence" value="ECO:0007669"/>
    <property type="project" value="UniProtKB-SubCell"/>
</dbReference>
<organism evidence="11 12">
    <name type="scientific">Blumeria graminis f. sp. hordei (strain DH14)</name>
    <name type="common">Barley powdery mildew</name>
    <name type="synonym">Oidium monilioides f. sp. hordei</name>
    <dbReference type="NCBI Taxonomy" id="546991"/>
    <lineage>
        <taxon>Eukaryota</taxon>
        <taxon>Fungi</taxon>
        <taxon>Dikarya</taxon>
        <taxon>Ascomycota</taxon>
        <taxon>Pezizomycotina</taxon>
        <taxon>Leotiomycetes</taxon>
        <taxon>Erysiphales</taxon>
        <taxon>Erysiphaceae</taxon>
        <taxon>Blumeria</taxon>
        <taxon>Blumeria hordei</taxon>
    </lineage>
</organism>
<keyword evidence="3 9" id="KW-0812">Transmembrane</keyword>
<evidence type="ECO:0000256" key="5">
    <source>
        <dbReference type="ARBA" id="ARBA00022989"/>
    </source>
</evidence>
<comment type="similarity">
    <text evidence="2 7">Belongs to the MscS (TC 1.A.23) family.</text>
</comment>
<dbReference type="InterPro" id="IPR002048">
    <property type="entry name" value="EF_hand_dom"/>
</dbReference>
<keyword evidence="12" id="KW-1185">Reference proteome</keyword>
<dbReference type="InterPro" id="IPR058650">
    <property type="entry name" value="Msy1/2-like"/>
</dbReference>
<dbReference type="HOGENOM" id="CLU_010480_0_1_1"/>
<dbReference type="Gene3D" id="1.10.238.10">
    <property type="entry name" value="EF-hand"/>
    <property type="match status" value="1"/>
</dbReference>
<dbReference type="Gene3D" id="2.30.30.60">
    <property type="match status" value="1"/>
</dbReference>
<dbReference type="SUPFAM" id="SSF47473">
    <property type="entry name" value="EF-hand"/>
    <property type="match status" value="1"/>
</dbReference>
<dbReference type="GO" id="GO:0005262">
    <property type="term" value="F:calcium channel activity"/>
    <property type="evidence" value="ECO:0007669"/>
    <property type="project" value="TreeGrafter"/>
</dbReference>
<evidence type="ECO:0000256" key="2">
    <source>
        <dbReference type="ARBA" id="ARBA00008017"/>
    </source>
</evidence>
<feature type="compositionally biased region" description="Basic and acidic residues" evidence="8">
    <location>
        <begin position="680"/>
        <end position="691"/>
    </location>
</feature>
<feature type="transmembrane region" description="Helical" evidence="9">
    <location>
        <begin position="209"/>
        <end position="229"/>
    </location>
</feature>
<dbReference type="eggNOG" id="KOG4629">
    <property type="taxonomic scope" value="Eukaryota"/>
</dbReference>
<feature type="domain" description="EF-hand" evidence="10">
    <location>
        <begin position="387"/>
        <end position="422"/>
    </location>
</feature>
<dbReference type="STRING" id="546991.N1J7M9"/>
<feature type="compositionally biased region" description="Polar residues" evidence="8">
    <location>
        <begin position="790"/>
        <end position="806"/>
    </location>
</feature>
<feature type="transmembrane region" description="Helical" evidence="9">
    <location>
        <begin position="439"/>
        <end position="459"/>
    </location>
</feature>
<keyword evidence="11" id="KW-0723">Serine/threonine-protein kinase</keyword>
<keyword evidence="11" id="KW-0808">Transferase</keyword>
<keyword evidence="5 9" id="KW-1133">Transmembrane helix</keyword>
<feature type="transmembrane region" description="Helical" evidence="9">
    <location>
        <begin position="92"/>
        <end position="113"/>
    </location>
</feature>
<accession>N1J7M9</accession>
<dbReference type="Pfam" id="PF25886">
    <property type="entry name" value="Msy1"/>
    <property type="match status" value="1"/>
</dbReference>
<dbReference type="AlphaFoldDB" id="N1J7M9"/>
<dbReference type="InterPro" id="IPR010920">
    <property type="entry name" value="LSM_dom_sf"/>
</dbReference>
<feature type="region of interest" description="Disordered" evidence="8">
    <location>
        <begin position="25"/>
        <end position="50"/>
    </location>
</feature>
<evidence type="ECO:0000313" key="12">
    <source>
        <dbReference type="Proteomes" id="UP000015441"/>
    </source>
</evidence>
<dbReference type="GO" id="GO:0004674">
    <property type="term" value="F:protein serine/threonine kinase activity"/>
    <property type="evidence" value="ECO:0007669"/>
    <property type="project" value="UniProtKB-KW"/>
</dbReference>
<dbReference type="InterPro" id="IPR006685">
    <property type="entry name" value="MscS_channel_2nd"/>
</dbReference>
<evidence type="ECO:0000256" key="9">
    <source>
        <dbReference type="SAM" id="Phobius"/>
    </source>
</evidence>
<evidence type="ECO:0000256" key="7">
    <source>
        <dbReference type="PIRNR" id="PIRNR017209"/>
    </source>
</evidence>
<evidence type="ECO:0000256" key="4">
    <source>
        <dbReference type="ARBA" id="ARBA00022837"/>
    </source>
</evidence>
<keyword evidence="11" id="KW-0418">Kinase</keyword>
<dbReference type="InParanoid" id="N1J7M9"/>
<dbReference type="Proteomes" id="UP000015441">
    <property type="component" value="Unassembled WGS sequence"/>
</dbReference>
<evidence type="ECO:0000256" key="8">
    <source>
        <dbReference type="SAM" id="MobiDB-lite"/>
    </source>
</evidence>
<sequence>MAYENEAIIPLTRIVTPASSMGARKAGESTLNDFDQQDSYNDKEKSHYSGRRKAENFGARPMHVETDGEEVVLNHLGRIYDKIVNFSVITRYLVYVLPIALLLAIPIAIYAIFRPHDRVDRSDVPVYLVWAWVEIVWLSLWISKLLAKAVPRVFVTLCGVISSGTRKYAAILHAVEIQLSLVGWTLASLIIFKVFIISLPRKEPTQKHWLVIIMNILFSSLLASMLYLAEKMFVQLISFNYHRRSFYNRIKESKNSIRLLSYLYEASRTLFPTYCEEFRQEDYIINAPIKAKLEKVKQSRPTSASPLRLVGEIGRIGDKVTSAFGNMASEITGKQVFNVNSAQNVVNEALEKTKSSEALARRLWMSFVVEDHDSLYLDDIKEVLGQSRRDKAEECFAVLDTDGNGDISLDEMITKVVDIGRDSKAITASMRDVGQAIGVLDQVLVTILIVVVVFIYVAFQHTSFVTTLATAGTTLLSLSFVFAATTQEFLGSCIFLFVKHPYDVGDRCEINDISLVVEQISLLFTVFKRIDSMKMVQAPNIVLNTLWIENTSRSKAMKEQLELFISFDTSLEDIEILRTTMEAFVRHPDNSRDFQPDVIIETTSVNSMDKLTLRAEVRHKSNWHNETVRAARRSKFMCALVLALRKIPIYGPGGVSDALGGPSNPGYTVAVTDDWAAEARRKAEDERERSRLIPNPLKFTENLAFKDQSESTERPQTAEPPHYPMRKDSTAIWIPGETENIPNNVQRSNSKQSTGINSNLLCRKPTYGRRRPSERSGEPIRPPPQHRYSSRNPTPSNILNQNITRQTLDEESSNSPSVSQNERPKHLF</sequence>
<evidence type="ECO:0000313" key="11">
    <source>
        <dbReference type="EMBL" id="CCU75399.1"/>
    </source>
</evidence>
<dbReference type="PROSITE" id="PS00018">
    <property type="entry name" value="EF_HAND_1"/>
    <property type="match status" value="1"/>
</dbReference>
<dbReference type="InterPro" id="IPR016688">
    <property type="entry name" value="MscS-like_plants/fungi"/>
</dbReference>
<dbReference type="OrthoDB" id="544685at2759"/>
<dbReference type="PIRSF" id="PIRSF017209">
    <property type="entry name" value="Memb_At2g17000_prd"/>
    <property type="match status" value="1"/>
</dbReference>
<name>N1J7M9_BLUG1</name>
<dbReference type="InterPro" id="IPR018247">
    <property type="entry name" value="EF_Hand_1_Ca_BS"/>
</dbReference>
<dbReference type="PROSITE" id="PS50222">
    <property type="entry name" value="EF_HAND_2"/>
    <property type="match status" value="1"/>
</dbReference>
<protein>
    <recommendedName>
        <fullName evidence="7">Mechanosensitive ion channel protein</fullName>
    </recommendedName>
</protein>
<keyword evidence="4" id="KW-0106">Calcium</keyword>